<proteinExistence type="inferred from homology"/>
<evidence type="ECO:0000259" key="5">
    <source>
        <dbReference type="PROSITE" id="PS50931"/>
    </source>
</evidence>
<gene>
    <name evidence="6" type="ORF">AYR66_21150</name>
</gene>
<dbReference type="GO" id="GO:0003700">
    <property type="term" value="F:DNA-binding transcription factor activity"/>
    <property type="evidence" value="ECO:0007669"/>
    <property type="project" value="InterPro"/>
</dbReference>
<dbReference type="InterPro" id="IPR050950">
    <property type="entry name" value="HTH-type_LysR_regulators"/>
</dbReference>
<dbReference type="PANTHER" id="PTHR30419">
    <property type="entry name" value="HTH-TYPE TRANSCRIPTIONAL REGULATOR YBHD"/>
    <property type="match status" value="1"/>
</dbReference>
<comment type="similarity">
    <text evidence="1">Belongs to the LysR transcriptional regulatory family.</text>
</comment>
<protein>
    <submittedName>
        <fullName evidence="6">LysR family transcriptional regulator</fullName>
    </submittedName>
</protein>
<evidence type="ECO:0000256" key="1">
    <source>
        <dbReference type="ARBA" id="ARBA00009437"/>
    </source>
</evidence>
<dbReference type="Pfam" id="PF03466">
    <property type="entry name" value="LysR_substrate"/>
    <property type="match status" value="1"/>
</dbReference>
<evidence type="ECO:0000256" key="4">
    <source>
        <dbReference type="ARBA" id="ARBA00023163"/>
    </source>
</evidence>
<dbReference type="SUPFAM" id="SSF53850">
    <property type="entry name" value="Periplasmic binding protein-like II"/>
    <property type="match status" value="1"/>
</dbReference>
<dbReference type="InterPro" id="IPR036390">
    <property type="entry name" value="WH_DNA-bd_sf"/>
</dbReference>
<dbReference type="GO" id="GO:0003677">
    <property type="term" value="F:DNA binding"/>
    <property type="evidence" value="ECO:0007669"/>
    <property type="project" value="UniProtKB-KW"/>
</dbReference>
<dbReference type="FunFam" id="1.10.10.10:FF:000001">
    <property type="entry name" value="LysR family transcriptional regulator"/>
    <property type="match status" value="1"/>
</dbReference>
<dbReference type="AlphaFoldDB" id="A0A254TJX9"/>
<dbReference type="Proteomes" id="UP000197535">
    <property type="component" value="Unassembled WGS sequence"/>
</dbReference>
<comment type="caution">
    <text evidence="6">The sequence shown here is derived from an EMBL/GenBank/DDBJ whole genome shotgun (WGS) entry which is preliminary data.</text>
</comment>
<dbReference type="Gene3D" id="1.10.10.10">
    <property type="entry name" value="Winged helix-like DNA-binding domain superfamily/Winged helix DNA-binding domain"/>
    <property type="match status" value="1"/>
</dbReference>
<dbReference type="Gene3D" id="3.40.190.290">
    <property type="match status" value="1"/>
</dbReference>
<dbReference type="InterPro" id="IPR005119">
    <property type="entry name" value="LysR_subst-bd"/>
</dbReference>
<reference evidence="6 7" key="1">
    <citation type="submission" date="2016-02" db="EMBL/GenBank/DDBJ databases">
        <authorList>
            <person name="Wen L."/>
            <person name="He K."/>
            <person name="Yang H."/>
        </authorList>
    </citation>
    <scope>NUCLEOTIDE SEQUENCE [LARGE SCALE GENOMIC DNA]</scope>
    <source>
        <strain evidence="6 7">TSA40</strain>
    </source>
</reference>
<evidence type="ECO:0000313" key="6">
    <source>
        <dbReference type="EMBL" id="OWW21622.1"/>
    </source>
</evidence>
<keyword evidence="2" id="KW-0805">Transcription regulation</keyword>
<organism evidence="6 7">
    <name type="scientific">Noviherbaspirillum denitrificans</name>
    <dbReference type="NCBI Taxonomy" id="1968433"/>
    <lineage>
        <taxon>Bacteria</taxon>
        <taxon>Pseudomonadati</taxon>
        <taxon>Pseudomonadota</taxon>
        <taxon>Betaproteobacteria</taxon>
        <taxon>Burkholderiales</taxon>
        <taxon>Oxalobacteraceae</taxon>
        <taxon>Noviherbaspirillum</taxon>
    </lineage>
</organism>
<dbReference type="EMBL" id="LSTO01000001">
    <property type="protein sequence ID" value="OWW21622.1"/>
    <property type="molecule type" value="Genomic_DNA"/>
</dbReference>
<evidence type="ECO:0000256" key="3">
    <source>
        <dbReference type="ARBA" id="ARBA00023125"/>
    </source>
</evidence>
<dbReference type="SUPFAM" id="SSF46785">
    <property type="entry name" value="Winged helix' DNA-binding domain"/>
    <property type="match status" value="1"/>
</dbReference>
<name>A0A254TJX9_9BURK</name>
<evidence type="ECO:0000313" key="7">
    <source>
        <dbReference type="Proteomes" id="UP000197535"/>
    </source>
</evidence>
<dbReference type="PROSITE" id="PS50931">
    <property type="entry name" value="HTH_LYSR"/>
    <property type="match status" value="1"/>
</dbReference>
<dbReference type="GO" id="GO:0005829">
    <property type="term" value="C:cytosol"/>
    <property type="evidence" value="ECO:0007669"/>
    <property type="project" value="TreeGrafter"/>
</dbReference>
<dbReference type="InterPro" id="IPR000847">
    <property type="entry name" value="LysR_HTH_N"/>
</dbReference>
<accession>A0A254TJX9</accession>
<dbReference type="PANTHER" id="PTHR30419:SF2">
    <property type="entry name" value="LYSR FAMILY TRANSCRIPTIONAL REGULATOR"/>
    <property type="match status" value="1"/>
</dbReference>
<sequence length="303" mass="33656">MDIPALELFVAAVEDKSLSRAAERVNVVTSAASKRIIELERQLGVVLLHRHGRGVEPTPAGNMLYQRAKSILRGVKLAEEAVAEFAPTGIAKIRLVANRSTMLQYIPTIVSRYLKRTPDTRIDLLERLSFDIPRLVADGEADIGVYHSIRPAPGVTSYPYVGDRVVLVVPRGHELEAKGSIYLEEAVDYDFVGYFPRHSFEAFMELAEQSLSRPLNVRVQVTNFEARCTMVSEGLGLAIMPEQGARMHASRLNLTCLPLKDEWAVRQYYLCARNASNLTPPVSDLLQYMIQAGKETCSASAQI</sequence>
<feature type="domain" description="HTH lysR-type" evidence="5">
    <location>
        <begin position="1"/>
        <end position="58"/>
    </location>
</feature>
<keyword evidence="7" id="KW-1185">Reference proteome</keyword>
<keyword evidence="4" id="KW-0804">Transcription</keyword>
<dbReference type="RefSeq" id="WP_170942180.1">
    <property type="nucleotide sequence ID" value="NZ_LSTO01000001.1"/>
</dbReference>
<dbReference type="Pfam" id="PF00126">
    <property type="entry name" value="HTH_1"/>
    <property type="match status" value="1"/>
</dbReference>
<evidence type="ECO:0000256" key="2">
    <source>
        <dbReference type="ARBA" id="ARBA00023015"/>
    </source>
</evidence>
<keyword evidence="3" id="KW-0238">DNA-binding</keyword>
<dbReference type="InterPro" id="IPR036388">
    <property type="entry name" value="WH-like_DNA-bd_sf"/>
</dbReference>